<feature type="non-terminal residue" evidence="1">
    <location>
        <position position="85"/>
    </location>
</feature>
<sequence length="85" mass="9360">FQPLLYLIHPSTLSLKLKQEESFPSLVSLKIHHWRPLKTLGAPSLLLQGKLDFVGGMTYIGVSMVFMVTMELSCSRDRTGGPSGA</sequence>
<protein>
    <submittedName>
        <fullName evidence="1">Uncharacterized protein</fullName>
    </submittedName>
</protein>
<dbReference type="AlphaFoldDB" id="A0AAQ3SY40"/>
<reference evidence="1 2" key="1">
    <citation type="submission" date="2024-02" db="EMBL/GenBank/DDBJ databases">
        <title>High-quality chromosome-scale genome assembly of Pensacola bahiagrass (Paspalum notatum Flugge var. saurae).</title>
        <authorList>
            <person name="Vega J.M."/>
            <person name="Podio M."/>
            <person name="Orjuela J."/>
            <person name="Siena L.A."/>
            <person name="Pessino S.C."/>
            <person name="Combes M.C."/>
            <person name="Mariac C."/>
            <person name="Albertini E."/>
            <person name="Pupilli F."/>
            <person name="Ortiz J.P.A."/>
            <person name="Leblanc O."/>
        </authorList>
    </citation>
    <scope>NUCLEOTIDE SEQUENCE [LARGE SCALE GENOMIC DNA]</scope>
    <source>
        <strain evidence="1">R1</strain>
        <tissue evidence="1">Leaf</tissue>
    </source>
</reference>
<organism evidence="1 2">
    <name type="scientific">Paspalum notatum var. saurae</name>
    <dbReference type="NCBI Taxonomy" id="547442"/>
    <lineage>
        <taxon>Eukaryota</taxon>
        <taxon>Viridiplantae</taxon>
        <taxon>Streptophyta</taxon>
        <taxon>Embryophyta</taxon>
        <taxon>Tracheophyta</taxon>
        <taxon>Spermatophyta</taxon>
        <taxon>Magnoliopsida</taxon>
        <taxon>Liliopsida</taxon>
        <taxon>Poales</taxon>
        <taxon>Poaceae</taxon>
        <taxon>PACMAD clade</taxon>
        <taxon>Panicoideae</taxon>
        <taxon>Andropogonodae</taxon>
        <taxon>Paspaleae</taxon>
        <taxon>Paspalinae</taxon>
        <taxon>Paspalum</taxon>
    </lineage>
</organism>
<evidence type="ECO:0000313" key="1">
    <source>
        <dbReference type="EMBL" id="WVZ63060.1"/>
    </source>
</evidence>
<dbReference type="Proteomes" id="UP001341281">
    <property type="component" value="Chromosome 03"/>
</dbReference>
<accession>A0AAQ3SY40</accession>
<proteinExistence type="predicted"/>
<name>A0AAQ3SY40_PASNO</name>
<keyword evidence="2" id="KW-1185">Reference proteome</keyword>
<evidence type="ECO:0000313" key="2">
    <source>
        <dbReference type="Proteomes" id="UP001341281"/>
    </source>
</evidence>
<gene>
    <name evidence="1" type="ORF">U9M48_012730</name>
</gene>
<dbReference type="EMBL" id="CP144747">
    <property type="protein sequence ID" value="WVZ63060.1"/>
    <property type="molecule type" value="Genomic_DNA"/>
</dbReference>